<dbReference type="AlphaFoldDB" id="A0A2M8KY01"/>
<dbReference type="InterPro" id="IPR012677">
    <property type="entry name" value="Nucleotide-bd_a/b_plait_sf"/>
</dbReference>
<gene>
    <name evidence="4" type="primary">rplW</name>
    <name evidence="6" type="ORF">COU90_00905</name>
</gene>
<dbReference type="GO" id="GO:1990904">
    <property type="term" value="C:ribonucleoprotein complex"/>
    <property type="evidence" value="ECO:0007669"/>
    <property type="project" value="UniProtKB-KW"/>
</dbReference>
<evidence type="ECO:0000256" key="1">
    <source>
        <dbReference type="ARBA" id="ARBA00006700"/>
    </source>
</evidence>
<comment type="caution">
    <text evidence="6">The sequence shown here is derived from an EMBL/GenBank/DDBJ whole genome shotgun (WGS) entry which is preliminary data.</text>
</comment>
<dbReference type="NCBIfam" id="NF004363">
    <property type="entry name" value="PRK05738.2-4"/>
    <property type="match status" value="1"/>
</dbReference>
<dbReference type="HAMAP" id="MF_01369_B">
    <property type="entry name" value="Ribosomal_uL23_B"/>
    <property type="match status" value="1"/>
</dbReference>
<dbReference type="Pfam" id="PF00276">
    <property type="entry name" value="Ribosomal_L23"/>
    <property type="match status" value="1"/>
</dbReference>
<evidence type="ECO:0000256" key="4">
    <source>
        <dbReference type="HAMAP-Rule" id="MF_01369"/>
    </source>
</evidence>
<accession>A0A2M8KY01</accession>
<evidence type="ECO:0000313" key="6">
    <source>
        <dbReference type="EMBL" id="PJE64809.1"/>
    </source>
</evidence>
<evidence type="ECO:0000313" key="7">
    <source>
        <dbReference type="Proteomes" id="UP000229098"/>
    </source>
</evidence>
<feature type="region of interest" description="Disordered" evidence="5">
    <location>
        <begin position="1"/>
        <end position="34"/>
    </location>
</feature>
<dbReference type="PANTHER" id="PTHR11620">
    <property type="entry name" value="60S RIBOSOMAL PROTEIN L23A"/>
    <property type="match status" value="1"/>
</dbReference>
<keyword evidence="3 4" id="KW-0687">Ribonucleoprotein</keyword>
<comment type="similarity">
    <text evidence="1 4">Belongs to the universal ribosomal protein uL23 family.</text>
</comment>
<protein>
    <recommendedName>
        <fullName evidence="4">Large ribosomal subunit protein uL23</fullName>
    </recommendedName>
</protein>
<dbReference type="GO" id="GO:0003735">
    <property type="term" value="F:structural constituent of ribosome"/>
    <property type="evidence" value="ECO:0007669"/>
    <property type="project" value="InterPro"/>
</dbReference>
<keyword evidence="2 4" id="KW-0689">Ribosomal protein</keyword>
<evidence type="ECO:0000256" key="3">
    <source>
        <dbReference type="ARBA" id="ARBA00023274"/>
    </source>
</evidence>
<dbReference type="EMBL" id="PFEF01000003">
    <property type="protein sequence ID" value="PJE64809.1"/>
    <property type="molecule type" value="Genomic_DNA"/>
</dbReference>
<dbReference type="GO" id="GO:0006412">
    <property type="term" value="P:translation"/>
    <property type="evidence" value="ECO:0007669"/>
    <property type="project" value="UniProtKB-UniRule"/>
</dbReference>
<reference evidence="7" key="1">
    <citation type="submission" date="2017-09" db="EMBL/GenBank/DDBJ databases">
        <title>Depth-based differentiation of microbial function through sediment-hosted aquifers and enrichment of novel symbionts in the deep terrestrial subsurface.</title>
        <authorList>
            <person name="Probst A.J."/>
            <person name="Ladd B."/>
            <person name="Jarett J.K."/>
            <person name="Geller-Mcgrath D.E."/>
            <person name="Sieber C.M.K."/>
            <person name="Emerson J.B."/>
            <person name="Anantharaman K."/>
            <person name="Thomas B.C."/>
            <person name="Malmstrom R."/>
            <person name="Stieglmeier M."/>
            <person name="Klingl A."/>
            <person name="Woyke T."/>
            <person name="Ryan C.M."/>
            <person name="Banfield J.F."/>
        </authorList>
    </citation>
    <scope>NUCLEOTIDE SEQUENCE [LARGE SCALE GENOMIC DNA]</scope>
</reference>
<keyword evidence="4" id="KW-0699">rRNA-binding</keyword>
<dbReference type="Proteomes" id="UP000229098">
    <property type="component" value="Unassembled WGS sequence"/>
</dbReference>
<dbReference type="GO" id="GO:0019843">
    <property type="term" value="F:rRNA binding"/>
    <property type="evidence" value="ECO:0007669"/>
    <property type="project" value="UniProtKB-UniRule"/>
</dbReference>
<keyword evidence="4" id="KW-0694">RNA-binding</keyword>
<dbReference type="InterPro" id="IPR013025">
    <property type="entry name" value="Ribosomal_uL23-like"/>
</dbReference>
<dbReference type="SUPFAM" id="SSF54189">
    <property type="entry name" value="Ribosomal proteins S24e, L23 and L15e"/>
    <property type="match status" value="1"/>
</dbReference>
<evidence type="ECO:0000256" key="2">
    <source>
        <dbReference type="ARBA" id="ARBA00022980"/>
    </source>
</evidence>
<organism evidence="6 7">
    <name type="scientific">Candidatus Ryanbacteria bacterium CG10_big_fil_rev_8_21_14_0_10_43_42</name>
    <dbReference type="NCBI Taxonomy" id="1974864"/>
    <lineage>
        <taxon>Bacteria</taxon>
        <taxon>Candidatus Ryaniibacteriota</taxon>
    </lineage>
</organism>
<proteinExistence type="inferred from homology"/>
<dbReference type="GO" id="GO:0005840">
    <property type="term" value="C:ribosome"/>
    <property type="evidence" value="ECO:0007669"/>
    <property type="project" value="UniProtKB-KW"/>
</dbReference>
<comment type="subunit">
    <text evidence="4">Part of the 50S ribosomal subunit. Contacts protein L29, and trigger factor when it is bound to the ribosome.</text>
</comment>
<comment type="function">
    <text evidence="4">One of the early assembly proteins it binds 23S rRNA. One of the proteins that surrounds the polypeptide exit tunnel on the outside of the ribosome. Forms the main docking site for trigger factor binding to the ribosome.</text>
</comment>
<dbReference type="InterPro" id="IPR012678">
    <property type="entry name" value="Ribosomal_uL23/eL15/eS24_sf"/>
</dbReference>
<evidence type="ECO:0000256" key="5">
    <source>
        <dbReference type="SAM" id="MobiDB-lite"/>
    </source>
</evidence>
<name>A0A2M8KY01_9BACT</name>
<feature type="compositionally biased region" description="Basic and acidic residues" evidence="5">
    <location>
        <begin position="1"/>
        <end position="18"/>
    </location>
</feature>
<dbReference type="Gene3D" id="3.30.70.330">
    <property type="match status" value="1"/>
</dbReference>
<sequence length="133" mass="14900">MALFGSKKEEQSTDLGKEKKPKNNSGAKKSVTKKEVKYAAPARKDFTVLKSPLITEKAARLGEQGTYTFKVDTAANKIEIRSAVEKMYKVEVETVRTVRVPGHTIRRGRITGWHPGYKKAMVTLQEGHKIEIV</sequence>